<dbReference type="InterPro" id="IPR044974">
    <property type="entry name" value="Disease_R_plants"/>
</dbReference>
<dbReference type="Gene3D" id="3.80.10.10">
    <property type="entry name" value="Ribonuclease Inhibitor"/>
    <property type="match status" value="1"/>
</dbReference>
<dbReference type="OrthoDB" id="1435893at2759"/>
<evidence type="ECO:0000313" key="4">
    <source>
        <dbReference type="Proteomes" id="UP000242715"/>
    </source>
</evidence>
<evidence type="ECO:0000256" key="1">
    <source>
        <dbReference type="ARBA" id="ARBA00022614"/>
    </source>
</evidence>
<sequence>MSQIKEVTLRPGTFDRMYKLRLLNFYVPSHGKRRTNVQFSRSLECLPDELSYLRWDFFPLRSLPPSFCAEKLVELDLKHSLVEKLWNGVQVSY</sequence>
<dbReference type="AlphaFoldDB" id="A0A2Z6NJ60"/>
<evidence type="ECO:0000256" key="2">
    <source>
        <dbReference type="ARBA" id="ARBA00022737"/>
    </source>
</evidence>
<keyword evidence="2" id="KW-0677">Repeat</keyword>
<protein>
    <submittedName>
        <fullName evidence="3">Uncharacterized protein</fullName>
    </submittedName>
</protein>
<keyword evidence="4" id="KW-1185">Reference proteome</keyword>
<evidence type="ECO:0000313" key="3">
    <source>
        <dbReference type="EMBL" id="GAU36470.1"/>
    </source>
</evidence>
<dbReference type="InterPro" id="IPR032675">
    <property type="entry name" value="LRR_dom_sf"/>
</dbReference>
<name>A0A2Z6NJ60_TRISU</name>
<dbReference type="InterPro" id="IPR011713">
    <property type="entry name" value="Leu-rich_rpt_3"/>
</dbReference>
<dbReference type="PANTHER" id="PTHR11017">
    <property type="entry name" value="LEUCINE-RICH REPEAT-CONTAINING PROTEIN"/>
    <property type="match status" value="1"/>
</dbReference>
<reference evidence="4" key="1">
    <citation type="journal article" date="2017" name="Front. Plant Sci.">
        <title>Climate Clever Clovers: New Paradigm to Reduce the Environmental Footprint of Ruminants by Breeding Low Methanogenic Forages Utilizing Haplotype Variation.</title>
        <authorList>
            <person name="Kaur P."/>
            <person name="Appels R."/>
            <person name="Bayer P.E."/>
            <person name="Keeble-Gagnere G."/>
            <person name="Wang J."/>
            <person name="Hirakawa H."/>
            <person name="Shirasawa K."/>
            <person name="Vercoe P."/>
            <person name="Stefanova K."/>
            <person name="Durmic Z."/>
            <person name="Nichols P."/>
            <person name="Revell C."/>
            <person name="Isobe S.N."/>
            <person name="Edwards D."/>
            <person name="Erskine W."/>
        </authorList>
    </citation>
    <scope>NUCLEOTIDE SEQUENCE [LARGE SCALE GENOMIC DNA]</scope>
    <source>
        <strain evidence="4">cv. Daliak</strain>
    </source>
</reference>
<gene>
    <name evidence="3" type="ORF">TSUD_166360</name>
</gene>
<dbReference type="PANTHER" id="PTHR11017:SF479">
    <property type="entry name" value="DISEASE RESISTANCE PROTEIN (TIR-NBS-LRR CLASS) FAMILY"/>
    <property type="match status" value="1"/>
</dbReference>
<dbReference type="Proteomes" id="UP000242715">
    <property type="component" value="Unassembled WGS sequence"/>
</dbReference>
<dbReference type="GO" id="GO:0006952">
    <property type="term" value="P:defense response"/>
    <property type="evidence" value="ECO:0007669"/>
    <property type="project" value="InterPro"/>
</dbReference>
<dbReference type="Pfam" id="PF07725">
    <property type="entry name" value="LRR_3"/>
    <property type="match status" value="1"/>
</dbReference>
<dbReference type="EMBL" id="DF973631">
    <property type="protein sequence ID" value="GAU36470.1"/>
    <property type="molecule type" value="Genomic_DNA"/>
</dbReference>
<proteinExistence type="predicted"/>
<accession>A0A2Z6NJ60</accession>
<organism evidence="3 4">
    <name type="scientific">Trifolium subterraneum</name>
    <name type="common">Subterranean clover</name>
    <dbReference type="NCBI Taxonomy" id="3900"/>
    <lineage>
        <taxon>Eukaryota</taxon>
        <taxon>Viridiplantae</taxon>
        <taxon>Streptophyta</taxon>
        <taxon>Embryophyta</taxon>
        <taxon>Tracheophyta</taxon>
        <taxon>Spermatophyta</taxon>
        <taxon>Magnoliopsida</taxon>
        <taxon>eudicotyledons</taxon>
        <taxon>Gunneridae</taxon>
        <taxon>Pentapetalae</taxon>
        <taxon>rosids</taxon>
        <taxon>fabids</taxon>
        <taxon>Fabales</taxon>
        <taxon>Fabaceae</taxon>
        <taxon>Papilionoideae</taxon>
        <taxon>50 kb inversion clade</taxon>
        <taxon>NPAAA clade</taxon>
        <taxon>Hologalegina</taxon>
        <taxon>IRL clade</taxon>
        <taxon>Trifolieae</taxon>
        <taxon>Trifolium</taxon>
    </lineage>
</organism>
<keyword evidence="1" id="KW-0433">Leucine-rich repeat</keyword>